<sequence length="133" mass="14841">MKTKPVIISLALLCLSAPVLADDDCDDPMADWQPREQLRQKLEAEGWTVYRIKVDDGCYEVKGMAPEGFSAEASFAPATFELMNLEREDDDDEDDDDDNRHDRGDGQARDKAQTDRPVPSNGIVKGRPTVTVE</sequence>
<dbReference type="AlphaFoldDB" id="A0A1I4XRC6"/>
<proteinExistence type="predicted"/>
<accession>A0A1I4XRC6</accession>
<feature type="domain" description="PepSY" evidence="3">
    <location>
        <begin position="7"/>
        <end position="83"/>
    </location>
</feature>
<dbReference type="OrthoDB" id="5625293at2"/>
<keyword evidence="5" id="KW-1185">Reference proteome</keyword>
<evidence type="ECO:0000256" key="2">
    <source>
        <dbReference type="SAM" id="SignalP"/>
    </source>
</evidence>
<name>A0A1I4XRC6_9GAMM</name>
<organism evidence="4 5">
    <name type="scientific">Marinobacter pelagius</name>
    <dbReference type="NCBI Taxonomy" id="379482"/>
    <lineage>
        <taxon>Bacteria</taxon>
        <taxon>Pseudomonadati</taxon>
        <taxon>Pseudomonadota</taxon>
        <taxon>Gammaproteobacteria</taxon>
        <taxon>Pseudomonadales</taxon>
        <taxon>Marinobacteraceae</taxon>
        <taxon>Marinobacter</taxon>
    </lineage>
</organism>
<evidence type="ECO:0000256" key="1">
    <source>
        <dbReference type="SAM" id="MobiDB-lite"/>
    </source>
</evidence>
<dbReference type="EMBL" id="FOUR01000006">
    <property type="protein sequence ID" value="SFN28394.1"/>
    <property type="molecule type" value="Genomic_DNA"/>
</dbReference>
<evidence type="ECO:0000313" key="5">
    <source>
        <dbReference type="Proteomes" id="UP000199339"/>
    </source>
</evidence>
<dbReference type="Proteomes" id="UP000199339">
    <property type="component" value="Unassembled WGS sequence"/>
</dbReference>
<dbReference type="InterPro" id="IPR025711">
    <property type="entry name" value="PepSY"/>
</dbReference>
<evidence type="ECO:0000313" key="4">
    <source>
        <dbReference type="EMBL" id="SFN28394.1"/>
    </source>
</evidence>
<feature type="chain" id="PRO_5011601409" description="PepSY domain-containing protein" evidence="2">
    <location>
        <begin position="22"/>
        <end position="133"/>
    </location>
</feature>
<feature type="region of interest" description="Disordered" evidence="1">
    <location>
        <begin position="83"/>
        <end position="133"/>
    </location>
</feature>
<feature type="compositionally biased region" description="Basic and acidic residues" evidence="1">
    <location>
        <begin position="98"/>
        <end position="114"/>
    </location>
</feature>
<reference evidence="5" key="1">
    <citation type="submission" date="2016-10" db="EMBL/GenBank/DDBJ databases">
        <authorList>
            <person name="Varghese N."/>
            <person name="Submissions S."/>
        </authorList>
    </citation>
    <scope>NUCLEOTIDE SEQUENCE [LARGE SCALE GENOMIC DNA]</scope>
    <source>
        <strain evidence="5">CGMCC 1.6775</strain>
    </source>
</reference>
<gene>
    <name evidence="4" type="ORF">SAMN04487961_2699</name>
</gene>
<protein>
    <recommendedName>
        <fullName evidence="3">PepSY domain-containing protein</fullName>
    </recommendedName>
</protein>
<keyword evidence="2" id="KW-0732">Signal</keyword>
<feature type="compositionally biased region" description="Acidic residues" evidence="1">
    <location>
        <begin position="87"/>
        <end position="97"/>
    </location>
</feature>
<dbReference type="Pfam" id="PF13670">
    <property type="entry name" value="PepSY_2"/>
    <property type="match status" value="1"/>
</dbReference>
<feature type="signal peptide" evidence="2">
    <location>
        <begin position="1"/>
        <end position="21"/>
    </location>
</feature>
<evidence type="ECO:0000259" key="3">
    <source>
        <dbReference type="Pfam" id="PF13670"/>
    </source>
</evidence>
<dbReference type="RefSeq" id="WP_092004535.1">
    <property type="nucleotide sequence ID" value="NZ_FOUR01000006.1"/>
</dbReference>